<dbReference type="SUPFAM" id="SSF54373">
    <property type="entry name" value="FAD-linked reductases, C-terminal domain"/>
    <property type="match status" value="1"/>
</dbReference>
<evidence type="ECO:0000256" key="1">
    <source>
        <dbReference type="ARBA" id="ARBA00001974"/>
    </source>
</evidence>
<keyword evidence="4" id="KW-0560">Oxidoreductase</keyword>
<dbReference type="PANTHER" id="PTHR10961:SF7">
    <property type="entry name" value="FAD DEPENDENT OXIDOREDUCTASE DOMAIN-CONTAINING PROTEIN"/>
    <property type="match status" value="1"/>
</dbReference>
<evidence type="ECO:0000313" key="7">
    <source>
        <dbReference type="Proteomes" id="UP000053260"/>
    </source>
</evidence>
<dbReference type="InterPro" id="IPR006076">
    <property type="entry name" value="FAD-dep_OxRdtase"/>
</dbReference>
<keyword evidence="7" id="KW-1185">Reference proteome</keyword>
<evidence type="ECO:0000256" key="2">
    <source>
        <dbReference type="ARBA" id="ARBA00022630"/>
    </source>
</evidence>
<dbReference type="Gene3D" id="3.30.9.10">
    <property type="entry name" value="D-Amino Acid Oxidase, subunit A, domain 2"/>
    <property type="match status" value="1"/>
</dbReference>
<dbReference type="NCBIfam" id="NF008425">
    <property type="entry name" value="PRK11259.1"/>
    <property type="match status" value="1"/>
</dbReference>
<keyword evidence="2" id="KW-0285">Flavoprotein</keyword>
<evidence type="ECO:0000313" key="6">
    <source>
        <dbReference type="EMBL" id="KUO18069.1"/>
    </source>
</evidence>
<dbReference type="PANTHER" id="PTHR10961">
    <property type="entry name" value="PEROXISOMAL SARCOSINE OXIDASE"/>
    <property type="match status" value="1"/>
</dbReference>
<evidence type="ECO:0000256" key="4">
    <source>
        <dbReference type="ARBA" id="ARBA00023002"/>
    </source>
</evidence>
<proteinExistence type="predicted"/>
<dbReference type="SUPFAM" id="SSF51905">
    <property type="entry name" value="FAD/NAD(P)-binding domain"/>
    <property type="match status" value="1"/>
</dbReference>
<evidence type="ECO:0000256" key="3">
    <source>
        <dbReference type="ARBA" id="ARBA00022827"/>
    </source>
</evidence>
<dbReference type="InterPro" id="IPR036188">
    <property type="entry name" value="FAD/NAD-bd_sf"/>
</dbReference>
<dbReference type="STRING" id="909626.AQJ91_27115"/>
<dbReference type="Gene3D" id="3.50.50.60">
    <property type="entry name" value="FAD/NAD(P)-binding domain"/>
    <property type="match status" value="1"/>
</dbReference>
<dbReference type="Proteomes" id="UP000053260">
    <property type="component" value="Unassembled WGS sequence"/>
</dbReference>
<gene>
    <name evidence="6" type="ORF">AQJ91_27115</name>
</gene>
<dbReference type="InterPro" id="IPR045170">
    <property type="entry name" value="MTOX"/>
</dbReference>
<dbReference type="Pfam" id="PF01266">
    <property type="entry name" value="DAO"/>
    <property type="match status" value="1"/>
</dbReference>
<dbReference type="RefSeq" id="WP_067026710.1">
    <property type="nucleotide sequence ID" value="NZ_KQ949093.1"/>
</dbReference>
<name>A0A101UWB4_9ACTN</name>
<comment type="caution">
    <text evidence="6">The sequence shown here is derived from an EMBL/GenBank/DDBJ whole genome shotgun (WGS) entry which is preliminary data.</text>
</comment>
<keyword evidence="3" id="KW-0274">FAD</keyword>
<dbReference type="GO" id="GO:0050660">
    <property type="term" value="F:flavin adenine dinucleotide binding"/>
    <property type="evidence" value="ECO:0007669"/>
    <property type="project" value="InterPro"/>
</dbReference>
<comment type="cofactor">
    <cofactor evidence="1">
        <name>FAD</name>
        <dbReference type="ChEBI" id="CHEBI:57692"/>
    </cofactor>
</comment>
<sequence>MTGYSHIVIGAGAIGSATAYRLAAQGARKVLVVEQFDLINTLNSSGDHSRIIRRAYHDDAYVNLTSAMFSAWEEIEHLSGLTIYTRTGGLDMAPAEGRGAAELEAFKQPLRNAGVPFDELSAEDIRAEYPQWTISDDTVGFFQQDAGIVDIRRSVSAHTSLALSAGVEFLARTRVEGITVRDDSVTVRTAQGDFDADHLLVAAGSWTEELQPDLLDFPLVLSQEQVSYIAAPHLRDFLADRFPVWSYHGSELYYGFPVYGEAAIKLARDMRGHFIESKDRVFEGDEKEADVLRAFLSQHLPRAVGPTLVNRTCVYDMAPDREFILDTLPGRPHVAVFNGAGHAGKFAALIGKILADLLTDGTTKHDIGAFSLQRPALTDPGFQSVFRHGAS</sequence>
<dbReference type="GO" id="GO:0008115">
    <property type="term" value="F:sarcosine oxidase activity"/>
    <property type="evidence" value="ECO:0007669"/>
    <property type="project" value="TreeGrafter"/>
</dbReference>
<dbReference type="AlphaFoldDB" id="A0A101UWB4"/>
<evidence type="ECO:0000259" key="5">
    <source>
        <dbReference type="Pfam" id="PF01266"/>
    </source>
</evidence>
<accession>A0A101UWB4</accession>
<organism evidence="6 7">
    <name type="scientific">Streptomyces dysideae</name>
    <dbReference type="NCBI Taxonomy" id="909626"/>
    <lineage>
        <taxon>Bacteria</taxon>
        <taxon>Bacillati</taxon>
        <taxon>Actinomycetota</taxon>
        <taxon>Actinomycetes</taxon>
        <taxon>Kitasatosporales</taxon>
        <taxon>Streptomycetaceae</taxon>
        <taxon>Streptomyces</taxon>
    </lineage>
</organism>
<protein>
    <recommendedName>
        <fullName evidence="5">FAD dependent oxidoreductase domain-containing protein</fullName>
    </recommendedName>
</protein>
<dbReference type="EMBL" id="LMXB01000068">
    <property type="protein sequence ID" value="KUO18069.1"/>
    <property type="molecule type" value="Genomic_DNA"/>
</dbReference>
<reference evidence="6 7" key="1">
    <citation type="submission" date="2015-10" db="EMBL/GenBank/DDBJ databases">
        <title>Draft genome sequence of Streptomyces sp. RV15, isolated from a marine sponge.</title>
        <authorList>
            <person name="Ruckert C."/>
            <person name="Abdelmohsen U.R."/>
            <person name="Winkler A."/>
            <person name="Hentschel U."/>
            <person name="Kalinowski J."/>
            <person name="Kampfer P."/>
            <person name="Glaeser S."/>
        </authorList>
    </citation>
    <scope>NUCLEOTIDE SEQUENCE [LARGE SCALE GENOMIC DNA]</scope>
    <source>
        <strain evidence="6 7">RV15</strain>
    </source>
</reference>
<feature type="domain" description="FAD dependent oxidoreductase" evidence="5">
    <location>
        <begin position="7"/>
        <end position="357"/>
    </location>
</feature>